<dbReference type="PANTHER" id="PTHR19378:SF0">
    <property type="entry name" value="HAUS AUGMIN-LIKE COMPLEX SUBUNIT 3"/>
    <property type="match status" value="1"/>
</dbReference>
<reference evidence="11 12" key="1">
    <citation type="journal article" date="2018" name="PLoS Genet.">
        <title>Population sequencing reveals clonal diversity and ancestral inbreeding in the grapevine cultivar Chardonnay.</title>
        <authorList>
            <person name="Roach M.J."/>
            <person name="Johnson D.L."/>
            <person name="Bohlmann J."/>
            <person name="van Vuuren H.J."/>
            <person name="Jones S.J."/>
            <person name="Pretorius I.S."/>
            <person name="Schmidt S.A."/>
            <person name="Borneman A.R."/>
        </authorList>
    </citation>
    <scope>NUCLEOTIDE SEQUENCE [LARGE SCALE GENOMIC DNA]</scope>
    <source>
        <strain evidence="12">cv. Chardonnay</strain>
        <tissue evidence="11">Leaf</tissue>
    </source>
</reference>
<evidence type="ECO:0000256" key="3">
    <source>
        <dbReference type="ARBA" id="ARBA00022490"/>
    </source>
</evidence>
<dbReference type="GO" id="GO:0005819">
    <property type="term" value="C:spindle"/>
    <property type="evidence" value="ECO:0007669"/>
    <property type="project" value="UniProtKB-SubCell"/>
</dbReference>
<comment type="similarity">
    <text evidence="2">Belongs to the HAUS3 family.</text>
</comment>
<name>A0A438DFU7_VITVI</name>
<evidence type="ECO:0000313" key="11">
    <source>
        <dbReference type="EMBL" id="RVW34343.1"/>
    </source>
</evidence>
<evidence type="ECO:0000313" key="12">
    <source>
        <dbReference type="Proteomes" id="UP000288805"/>
    </source>
</evidence>
<evidence type="ECO:0000256" key="8">
    <source>
        <dbReference type="ARBA" id="ARBA00023212"/>
    </source>
</evidence>
<dbReference type="InterPro" id="IPR032733">
    <property type="entry name" value="HAUS3_N"/>
</dbReference>
<keyword evidence="6" id="KW-0498">Mitosis</keyword>
<evidence type="ECO:0000259" key="10">
    <source>
        <dbReference type="Pfam" id="PF14932"/>
    </source>
</evidence>
<keyword evidence="3" id="KW-0963">Cytoplasm</keyword>
<sequence length="195" mass="21346">MSGARLCALLGELGYEGAEALDPDSFEWPFQYEDARPILDWICSSLRSSNVLSLSEMMELGNQLVVEGRGWDKIARLKEGLPGGALGEGSRLLKMMLKDGSLLEFPQNFEAISLCKDIVASFGESDTSKIKSSSCSMGEVLPSENLFDKLTRFSSFLRMPVVGFENEIMSLLRKVDTRRGTEDKACCAVGGLQGD</sequence>
<accession>A0A438DFU7</accession>
<evidence type="ECO:0000256" key="4">
    <source>
        <dbReference type="ARBA" id="ARBA00022618"/>
    </source>
</evidence>
<dbReference type="GO" id="GO:0051301">
    <property type="term" value="P:cell division"/>
    <property type="evidence" value="ECO:0007669"/>
    <property type="project" value="UniProtKB-KW"/>
</dbReference>
<keyword evidence="5" id="KW-0493">Microtubule</keyword>
<keyword evidence="9" id="KW-0131">Cell cycle</keyword>
<dbReference type="GO" id="GO:0070652">
    <property type="term" value="C:HAUS complex"/>
    <property type="evidence" value="ECO:0007669"/>
    <property type="project" value="InterPro"/>
</dbReference>
<evidence type="ECO:0000256" key="9">
    <source>
        <dbReference type="ARBA" id="ARBA00023306"/>
    </source>
</evidence>
<evidence type="ECO:0000256" key="7">
    <source>
        <dbReference type="ARBA" id="ARBA00023054"/>
    </source>
</evidence>
<dbReference type="PANTHER" id="PTHR19378">
    <property type="entry name" value="GOLGIN- RELATED"/>
    <property type="match status" value="1"/>
</dbReference>
<keyword evidence="4" id="KW-0132">Cell division</keyword>
<evidence type="ECO:0000256" key="5">
    <source>
        <dbReference type="ARBA" id="ARBA00022701"/>
    </source>
</evidence>
<dbReference type="InterPro" id="IPR026206">
    <property type="entry name" value="HAUS3"/>
</dbReference>
<dbReference type="GO" id="GO:0005874">
    <property type="term" value="C:microtubule"/>
    <property type="evidence" value="ECO:0007669"/>
    <property type="project" value="UniProtKB-KW"/>
</dbReference>
<protein>
    <submittedName>
        <fullName evidence="11">AUGMIN subunit 3</fullName>
    </submittedName>
</protein>
<feature type="domain" description="HAUS augmin-like complex subunit 3 N-terminal" evidence="10">
    <location>
        <begin position="28"/>
        <end position="60"/>
    </location>
</feature>
<keyword evidence="7" id="KW-0175">Coiled coil</keyword>
<organism evidence="11 12">
    <name type="scientific">Vitis vinifera</name>
    <name type="common">Grape</name>
    <dbReference type="NCBI Taxonomy" id="29760"/>
    <lineage>
        <taxon>Eukaryota</taxon>
        <taxon>Viridiplantae</taxon>
        <taxon>Streptophyta</taxon>
        <taxon>Embryophyta</taxon>
        <taxon>Tracheophyta</taxon>
        <taxon>Spermatophyta</taxon>
        <taxon>Magnoliopsida</taxon>
        <taxon>eudicotyledons</taxon>
        <taxon>Gunneridae</taxon>
        <taxon>Pentapetalae</taxon>
        <taxon>rosids</taxon>
        <taxon>Vitales</taxon>
        <taxon>Vitaceae</taxon>
        <taxon>Viteae</taxon>
        <taxon>Vitis</taxon>
    </lineage>
</organism>
<dbReference type="EMBL" id="QGNW01001643">
    <property type="protein sequence ID" value="RVW34343.1"/>
    <property type="molecule type" value="Genomic_DNA"/>
</dbReference>
<evidence type="ECO:0000256" key="1">
    <source>
        <dbReference type="ARBA" id="ARBA00004186"/>
    </source>
</evidence>
<keyword evidence="8" id="KW-0206">Cytoskeleton</keyword>
<dbReference type="Pfam" id="PF14932">
    <property type="entry name" value="HAUS-augmin3"/>
    <property type="match status" value="1"/>
</dbReference>
<dbReference type="Proteomes" id="UP000288805">
    <property type="component" value="Unassembled WGS sequence"/>
</dbReference>
<dbReference type="GO" id="GO:0051225">
    <property type="term" value="P:spindle assembly"/>
    <property type="evidence" value="ECO:0007669"/>
    <property type="project" value="InterPro"/>
</dbReference>
<evidence type="ECO:0000256" key="2">
    <source>
        <dbReference type="ARBA" id="ARBA00009645"/>
    </source>
</evidence>
<comment type="caution">
    <text evidence="11">The sequence shown here is derived from an EMBL/GenBank/DDBJ whole genome shotgun (WGS) entry which is preliminary data.</text>
</comment>
<evidence type="ECO:0000256" key="6">
    <source>
        <dbReference type="ARBA" id="ARBA00022776"/>
    </source>
</evidence>
<proteinExistence type="inferred from homology"/>
<dbReference type="AlphaFoldDB" id="A0A438DFU7"/>
<comment type="subcellular location">
    <subcellularLocation>
        <location evidence="1">Cytoplasm</location>
        <location evidence="1">Cytoskeleton</location>
        <location evidence="1">Spindle</location>
    </subcellularLocation>
</comment>
<gene>
    <name evidence="11" type="primary">AUG3_8</name>
    <name evidence="11" type="ORF">CK203_100993</name>
</gene>